<dbReference type="PRINTS" id="PR00033">
    <property type="entry name" value="HTHASNC"/>
</dbReference>
<dbReference type="SMART" id="SM00344">
    <property type="entry name" value="HTH_ASNC"/>
    <property type="match status" value="1"/>
</dbReference>
<dbReference type="PROSITE" id="PS00519">
    <property type="entry name" value="HTH_ASNC_1"/>
    <property type="match status" value="1"/>
</dbReference>
<dbReference type="GO" id="GO:0043565">
    <property type="term" value="F:sequence-specific DNA binding"/>
    <property type="evidence" value="ECO:0007669"/>
    <property type="project" value="InterPro"/>
</dbReference>
<evidence type="ECO:0000256" key="2">
    <source>
        <dbReference type="ARBA" id="ARBA00023125"/>
    </source>
</evidence>
<feature type="domain" description="HTH asnC-type" evidence="4">
    <location>
        <begin position="16"/>
        <end position="77"/>
    </location>
</feature>
<dbReference type="Gene3D" id="3.30.70.920">
    <property type="match status" value="1"/>
</dbReference>
<dbReference type="InterPro" id="IPR019885">
    <property type="entry name" value="Tscrpt_reg_HTH_AsnC-type_CS"/>
</dbReference>
<proteinExistence type="predicted"/>
<accession>A0A370HN81</accession>
<evidence type="ECO:0000313" key="5">
    <source>
        <dbReference type="EMBL" id="RDI59790.1"/>
    </source>
</evidence>
<organism evidence="5 6">
    <name type="scientific">Microvirga subterranea</name>
    <dbReference type="NCBI Taxonomy" id="186651"/>
    <lineage>
        <taxon>Bacteria</taxon>
        <taxon>Pseudomonadati</taxon>
        <taxon>Pseudomonadota</taxon>
        <taxon>Alphaproteobacteria</taxon>
        <taxon>Hyphomicrobiales</taxon>
        <taxon>Methylobacteriaceae</taxon>
        <taxon>Microvirga</taxon>
    </lineage>
</organism>
<sequence length="173" mass="19150">MKLPVKPLSREARNRLDRIDLSILEALRRNGRITYQALSERVGLSARPCLERVKRLEQNGVIRGFTVLVEPSALGHDIIALASISMRDPSGAARQRLERALSAHPAVIELQVVNGEYDYIARIVAPTLAAYEALTDAFLADPAFGIGRIHTTFVLKTLKSFEGYPASDSRDRV</sequence>
<dbReference type="Pfam" id="PF01037">
    <property type="entry name" value="AsnC_trans_reg"/>
    <property type="match status" value="1"/>
</dbReference>
<dbReference type="PANTHER" id="PTHR30154">
    <property type="entry name" value="LEUCINE-RESPONSIVE REGULATORY PROTEIN"/>
    <property type="match status" value="1"/>
</dbReference>
<keyword evidence="2" id="KW-0238">DNA-binding</keyword>
<dbReference type="InterPro" id="IPR036390">
    <property type="entry name" value="WH_DNA-bd_sf"/>
</dbReference>
<keyword evidence="1" id="KW-0805">Transcription regulation</keyword>
<dbReference type="OrthoDB" id="9813313at2"/>
<reference evidence="5 6" key="1">
    <citation type="submission" date="2018-07" db="EMBL/GenBank/DDBJ databases">
        <title>Genomic Encyclopedia of Type Strains, Phase IV (KMG-IV): sequencing the most valuable type-strain genomes for metagenomic binning, comparative biology and taxonomic classification.</title>
        <authorList>
            <person name="Goeker M."/>
        </authorList>
    </citation>
    <scope>NUCLEOTIDE SEQUENCE [LARGE SCALE GENOMIC DNA]</scope>
    <source>
        <strain evidence="5 6">DSM 14364</strain>
    </source>
</reference>
<dbReference type="PROSITE" id="PS50956">
    <property type="entry name" value="HTH_ASNC_2"/>
    <property type="match status" value="1"/>
</dbReference>
<dbReference type="RefSeq" id="WP_114769524.1">
    <property type="nucleotide sequence ID" value="NZ_QQBB01000003.1"/>
</dbReference>
<evidence type="ECO:0000256" key="3">
    <source>
        <dbReference type="ARBA" id="ARBA00023163"/>
    </source>
</evidence>
<dbReference type="InterPro" id="IPR019888">
    <property type="entry name" value="Tscrpt_reg_AsnC-like"/>
</dbReference>
<dbReference type="InterPro" id="IPR011008">
    <property type="entry name" value="Dimeric_a/b-barrel"/>
</dbReference>
<keyword evidence="3" id="KW-0804">Transcription</keyword>
<dbReference type="SUPFAM" id="SSF46785">
    <property type="entry name" value="Winged helix' DNA-binding domain"/>
    <property type="match status" value="1"/>
</dbReference>
<dbReference type="GO" id="GO:0043200">
    <property type="term" value="P:response to amino acid"/>
    <property type="evidence" value="ECO:0007669"/>
    <property type="project" value="TreeGrafter"/>
</dbReference>
<dbReference type="Gene3D" id="1.10.10.10">
    <property type="entry name" value="Winged helix-like DNA-binding domain superfamily/Winged helix DNA-binding domain"/>
    <property type="match status" value="1"/>
</dbReference>
<dbReference type="InterPro" id="IPR019887">
    <property type="entry name" value="Tscrpt_reg_AsnC/Lrp_C"/>
</dbReference>
<comment type="caution">
    <text evidence="5">The sequence shown here is derived from an EMBL/GenBank/DDBJ whole genome shotgun (WGS) entry which is preliminary data.</text>
</comment>
<dbReference type="Pfam" id="PF13412">
    <property type="entry name" value="HTH_24"/>
    <property type="match status" value="1"/>
</dbReference>
<evidence type="ECO:0000256" key="1">
    <source>
        <dbReference type="ARBA" id="ARBA00023015"/>
    </source>
</evidence>
<dbReference type="AlphaFoldDB" id="A0A370HN81"/>
<dbReference type="GO" id="GO:0005829">
    <property type="term" value="C:cytosol"/>
    <property type="evidence" value="ECO:0007669"/>
    <property type="project" value="TreeGrafter"/>
</dbReference>
<dbReference type="InterPro" id="IPR000485">
    <property type="entry name" value="AsnC-type_HTH_dom"/>
</dbReference>
<name>A0A370HN81_9HYPH</name>
<dbReference type="PANTHER" id="PTHR30154:SF34">
    <property type="entry name" value="TRANSCRIPTIONAL REGULATOR AZLB"/>
    <property type="match status" value="1"/>
</dbReference>
<gene>
    <name evidence="5" type="ORF">DES45_10344</name>
</gene>
<dbReference type="Proteomes" id="UP000254925">
    <property type="component" value="Unassembled WGS sequence"/>
</dbReference>
<dbReference type="SUPFAM" id="SSF54909">
    <property type="entry name" value="Dimeric alpha+beta barrel"/>
    <property type="match status" value="1"/>
</dbReference>
<evidence type="ECO:0000313" key="6">
    <source>
        <dbReference type="Proteomes" id="UP000254925"/>
    </source>
</evidence>
<protein>
    <submittedName>
        <fullName evidence="5">AsnC family transcriptional regulator</fullName>
    </submittedName>
</protein>
<evidence type="ECO:0000259" key="4">
    <source>
        <dbReference type="PROSITE" id="PS50956"/>
    </source>
</evidence>
<dbReference type="InterPro" id="IPR036388">
    <property type="entry name" value="WH-like_DNA-bd_sf"/>
</dbReference>
<keyword evidence="6" id="KW-1185">Reference proteome</keyword>
<dbReference type="EMBL" id="QQBB01000003">
    <property type="protein sequence ID" value="RDI59790.1"/>
    <property type="molecule type" value="Genomic_DNA"/>
</dbReference>